<dbReference type="GO" id="GO:0006508">
    <property type="term" value="P:proteolysis"/>
    <property type="evidence" value="ECO:0007669"/>
    <property type="project" value="UniProtKB-KW"/>
</dbReference>
<feature type="transmembrane region" description="Helical" evidence="5">
    <location>
        <begin position="102"/>
        <end position="120"/>
    </location>
</feature>
<evidence type="ECO:0000256" key="2">
    <source>
        <dbReference type="ARBA" id="ARBA00022692"/>
    </source>
</evidence>
<protein>
    <submittedName>
        <fullName evidence="7">Rhomboid family intramembrane serine protease</fullName>
    </submittedName>
</protein>
<feature type="transmembrane region" description="Helical" evidence="5">
    <location>
        <begin position="126"/>
        <end position="143"/>
    </location>
</feature>
<comment type="caution">
    <text evidence="7">The sequence shown here is derived from an EMBL/GenBank/DDBJ whole genome shotgun (WGS) entry which is preliminary data.</text>
</comment>
<evidence type="ECO:0000313" key="7">
    <source>
        <dbReference type="EMBL" id="MBC8748596.1"/>
    </source>
</evidence>
<organism evidence="7 8">
    <name type="scientific">Paraburkholderia podalyriae</name>
    <dbReference type="NCBI Taxonomy" id="1938811"/>
    <lineage>
        <taxon>Bacteria</taxon>
        <taxon>Pseudomonadati</taxon>
        <taxon>Pseudomonadota</taxon>
        <taxon>Betaproteobacteria</taxon>
        <taxon>Burkholderiales</taxon>
        <taxon>Burkholderiaceae</taxon>
        <taxon>Paraburkholderia</taxon>
    </lineage>
</organism>
<dbReference type="Pfam" id="PF01694">
    <property type="entry name" value="Rhomboid"/>
    <property type="match status" value="1"/>
</dbReference>
<keyword evidence="3 5" id="KW-1133">Transmembrane helix</keyword>
<dbReference type="Gene3D" id="1.20.1540.10">
    <property type="entry name" value="Rhomboid-like"/>
    <property type="match status" value="1"/>
</dbReference>
<evidence type="ECO:0000256" key="3">
    <source>
        <dbReference type="ARBA" id="ARBA00022989"/>
    </source>
</evidence>
<feature type="transmembrane region" description="Helical" evidence="5">
    <location>
        <begin position="150"/>
        <end position="169"/>
    </location>
</feature>
<evidence type="ECO:0000313" key="8">
    <source>
        <dbReference type="Proteomes" id="UP000736373"/>
    </source>
</evidence>
<name>A0ABR7PQP3_9BURK</name>
<keyword evidence="2 5" id="KW-0812">Transmembrane</keyword>
<dbReference type="GO" id="GO:0008233">
    <property type="term" value="F:peptidase activity"/>
    <property type="evidence" value="ECO:0007669"/>
    <property type="project" value="UniProtKB-KW"/>
</dbReference>
<feature type="transmembrane region" description="Helical" evidence="5">
    <location>
        <begin position="69"/>
        <end position="95"/>
    </location>
</feature>
<dbReference type="RefSeq" id="WP_187635644.1">
    <property type="nucleotide sequence ID" value="NZ_VZQQ01000014.1"/>
</dbReference>
<dbReference type="InterPro" id="IPR022764">
    <property type="entry name" value="Peptidase_S54_rhomboid_dom"/>
</dbReference>
<keyword evidence="7" id="KW-0645">Protease</keyword>
<sequence>MAQDSIRLAGATSAGGSLLAQLRARVLLLAAFVGSMWLVFFLSAALPFLHLNRHGVVPRTLGGLQGILFAPWLHASLVHLIANTSGLLILGWLCMWPRIDNFWQATIGAMLGAGLCAWGFGAPYTAHIGASGLVFGYAGYLVARGFYTRHILAMLVALFVAGSYGLTMLFGPMPLYPGVSWQSHLGGALGGILAARATARSRARLL</sequence>
<evidence type="ECO:0000256" key="4">
    <source>
        <dbReference type="ARBA" id="ARBA00023136"/>
    </source>
</evidence>
<evidence type="ECO:0000256" key="1">
    <source>
        <dbReference type="ARBA" id="ARBA00004141"/>
    </source>
</evidence>
<dbReference type="Proteomes" id="UP000736373">
    <property type="component" value="Unassembled WGS sequence"/>
</dbReference>
<keyword evidence="4 5" id="KW-0472">Membrane</keyword>
<dbReference type="SUPFAM" id="SSF144091">
    <property type="entry name" value="Rhomboid-like"/>
    <property type="match status" value="1"/>
</dbReference>
<feature type="domain" description="Peptidase S54 rhomboid" evidence="6">
    <location>
        <begin position="66"/>
        <end position="198"/>
    </location>
</feature>
<proteinExistence type="predicted"/>
<keyword evidence="7" id="KW-0378">Hydrolase</keyword>
<keyword evidence="8" id="KW-1185">Reference proteome</keyword>
<accession>A0ABR7PQP3</accession>
<gene>
    <name evidence="7" type="ORF">F6X42_18925</name>
</gene>
<evidence type="ECO:0000259" key="6">
    <source>
        <dbReference type="Pfam" id="PF01694"/>
    </source>
</evidence>
<feature type="transmembrane region" description="Helical" evidence="5">
    <location>
        <begin position="26"/>
        <end position="49"/>
    </location>
</feature>
<dbReference type="EMBL" id="VZQQ01000014">
    <property type="protein sequence ID" value="MBC8748596.1"/>
    <property type="molecule type" value="Genomic_DNA"/>
</dbReference>
<reference evidence="7 8" key="1">
    <citation type="submission" date="2019-09" db="EMBL/GenBank/DDBJ databases">
        <title>Paraburkholderia podalyriae sp. nov., A South African Podalyria-associated rhizobium.</title>
        <authorList>
            <person name="Mavima L."/>
            <person name="Beukes C.W."/>
            <person name="Palmer M."/>
            <person name="De Meyer S.E."/>
            <person name="James E.K."/>
            <person name="Maluk M."/>
            <person name="Avontuur J.R."/>
            <person name="Chan W.Y."/>
            <person name="Venter S.N."/>
            <person name="Steenkamp E.T."/>
        </authorList>
    </citation>
    <scope>NUCLEOTIDE SEQUENCE [LARGE SCALE GENOMIC DNA]</scope>
    <source>
        <strain evidence="7 8">WC7.3b</strain>
    </source>
</reference>
<dbReference type="InterPro" id="IPR035952">
    <property type="entry name" value="Rhomboid-like_sf"/>
</dbReference>
<evidence type="ECO:0000256" key="5">
    <source>
        <dbReference type="SAM" id="Phobius"/>
    </source>
</evidence>
<comment type="subcellular location">
    <subcellularLocation>
        <location evidence="1">Membrane</location>
        <topology evidence="1">Multi-pass membrane protein</topology>
    </subcellularLocation>
</comment>